<dbReference type="PANTHER" id="PTHR40407:SF1">
    <property type="entry name" value="HEPARAN-ALPHA-GLUCOSAMINIDE N-ACETYLTRANSFERASE CATALYTIC DOMAIN-CONTAINING PROTEIN"/>
    <property type="match status" value="1"/>
</dbReference>
<feature type="transmembrane region" description="Helical" evidence="1">
    <location>
        <begin position="90"/>
        <end position="108"/>
    </location>
</feature>
<keyword evidence="4" id="KW-1185">Reference proteome</keyword>
<dbReference type="Pfam" id="PF07786">
    <property type="entry name" value="HGSNAT_cat"/>
    <property type="match status" value="1"/>
</dbReference>
<keyword evidence="1" id="KW-0472">Membrane</keyword>
<feature type="transmembrane region" description="Helical" evidence="1">
    <location>
        <begin position="303"/>
        <end position="326"/>
    </location>
</feature>
<evidence type="ECO:0000259" key="2">
    <source>
        <dbReference type="Pfam" id="PF07786"/>
    </source>
</evidence>
<dbReference type="EMBL" id="QWDM01000002">
    <property type="protein sequence ID" value="RUT71610.1"/>
    <property type="molecule type" value="Genomic_DNA"/>
</dbReference>
<dbReference type="Proteomes" id="UP000288102">
    <property type="component" value="Unassembled WGS sequence"/>
</dbReference>
<reference evidence="4" key="1">
    <citation type="journal article" date="2019" name="Syst. Appl. Microbiol.">
        <title>Flavobacterium circumlabens sp. nov. and Flavobacterium cupreum sp. nov., two psychrotrophic species isolated from Antarctic environmental samples.</title>
        <authorList>
            <person name="Kralova S."/>
            <person name="Busse H.-J."/>
            <person name="Svec P."/>
            <person name="Maslanova I."/>
            <person name="Stankova E."/>
            <person name="Bartak M."/>
            <person name="Sedlacek I."/>
        </authorList>
    </citation>
    <scope>NUCLEOTIDE SEQUENCE [LARGE SCALE GENOMIC DNA]</scope>
    <source>
        <strain evidence="4">CCM 8825</strain>
    </source>
</reference>
<feature type="transmembrane region" description="Helical" evidence="1">
    <location>
        <begin position="51"/>
        <end position="70"/>
    </location>
</feature>
<dbReference type="RefSeq" id="WP_127336856.1">
    <property type="nucleotide sequence ID" value="NZ_QWDM01000002.1"/>
</dbReference>
<keyword evidence="1" id="KW-0812">Transmembrane</keyword>
<accession>A0A434AB51</accession>
<feature type="transmembrane region" description="Helical" evidence="1">
    <location>
        <begin position="219"/>
        <end position="239"/>
    </location>
</feature>
<feature type="transmembrane region" description="Helical" evidence="1">
    <location>
        <begin position="139"/>
        <end position="159"/>
    </location>
</feature>
<feature type="transmembrane region" description="Helical" evidence="1">
    <location>
        <begin position="114"/>
        <end position="132"/>
    </location>
</feature>
<proteinExistence type="predicted"/>
<feature type="transmembrane region" description="Helical" evidence="1">
    <location>
        <begin position="266"/>
        <end position="283"/>
    </location>
</feature>
<keyword evidence="1" id="KW-1133">Transmembrane helix</keyword>
<organism evidence="3 4">
    <name type="scientific">Flavobacterium cupreum</name>
    <dbReference type="NCBI Taxonomy" id="2133766"/>
    <lineage>
        <taxon>Bacteria</taxon>
        <taxon>Pseudomonadati</taxon>
        <taxon>Bacteroidota</taxon>
        <taxon>Flavobacteriia</taxon>
        <taxon>Flavobacteriales</taxon>
        <taxon>Flavobacteriaceae</taxon>
        <taxon>Flavobacterium</taxon>
    </lineage>
</organism>
<gene>
    <name evidence="3" type="ORF">D0817_02675</name>
</gene>
<protein>
    <submittedName>
        <fullName evidence="3">DUF1624 domain-containing protein</fullName>
    </submittedName>
</protein>
<dbReference type="AlphaFoldDB" id="A0A434AB51"/>
<comment type="caution">
    <text evidence="3">The sequence shown here is derived from an EMBL/GenBank/DDBJ whole genome shotgun (WGS) entry which is preliminary data.</text>
</comment>
<dbReference type="OrthoDB" id="508112at2"/>
<name>A0A434AB51_9FLAO</name>
<feature type="transmembrane region" description="Helical" evidence="1">
    <location>
        <begin position="346"/>
        <end position="365"/>
    </location>
</feature>
<dbReference type="InterPro" id="IPR012429">
    <property type="entry name" value="HGSNAT_cat"/>
</dbReference>
<evidence type="ECO:0000256" key="1">
    <source>
        <dbReference type="SAM" id="Phobius"/>
    </source>
</evidence>
<evidence type="ECO:0000313" key="3">
    <source>
        <dbReference type="EMBL" id="RUT71610.1"/>
    </source>
</evidence>
<sequence>MKRENSIDIVRGIVMIIMALDHVRDLMHIDSITQSPTDLTTTTPFLFFTRWITHLCAPTFVFLAGTSVYLSLKRKNNFTATRQHLIKRGLWLLLLEFTVVNFGLFFDIGFHTLLFQVIAAIGFGFILLGLLLKIPAKQLGIIGLIIIFGHNLLPLIPFAEGSVVKAVLSPFFSPAVIPFGDRAFIMGYPPIPWLGIMLTGFGFARYFEMAFEQRKKLFIKLGFGSLALFVLLRFINIYGDPVQWSLQKDSTLTFISFMNVTKYPPSLLYCLPTLGITVLLLAFAEQFTNGLKKVTIVYGKVPLFYFVLHFYLIHMLTLAMLFLQGFNWSQLEFATGSFGRPKGVESGLPLWTIYLIWIAVVALLYKPCIWFGEYKAKNKQWWLPYI</sequence>
<evidence type="ECO:0000313" key="4">
    <source>
        <dbReference type="Proteomes" id="UP000288102"/>
    </source>
</evidence>
<dbReference type="PANTHER" id="PTHR40407">
    <property type="entry name" value="MEMBRANE PROTEIN-LIKE PROTEIN"/>
    <property type="match status" value="1"/>
</dbReference>
<feature type="transmembrane region" description="Helical" evidence="1">
    <location>
        <begin position="190"/>
        <end position="207"/>
    </location>
</feature>
<feature type="domain" description="Heparan-alpha-glucosaminide N-acetyltransferase catalytic" evidence="2">
    <location>
        <begin position="3"/>
        <end position="216"/>
    </location>
</feature>